<comment type="caution">
    <text evidence="1">The sequence shown here is derived from an EMBL/GenBank/DDBJ whole genome shotgun (WGS) entry which is preliminary data.</text>
</comment>
<dbReference type="AlphaFoldDB" id="A0A2T0VIL6"/>
<dbReference type="OrthoDB" id="5120662at2"/>
<keyword evidence="2" id="KW-1185">Reference proteome</keyword>
<dbReference type="RefSeq" id="WP_106208925.1">
    <property type="nucleotide sequence ID" value="NZ_PVTL01000001.1"/>
</dbReference>
<accession>A0A2T0VIL6</accession>
<sequence length="81" mass="9149">MTLLDRVGTAPTVRRGLAMVKLANGQWRVTRATGEVLGYIEAVVEGRELKFSSRRLIPNQRGSLPLGDFWRMDDAIDCFRL</sequence>
<evidence type="ECO:0000313" key="1">
    <source>
        <dbReference type="EMBL" id="PRY70069.1"/>
    </source>
</evidence>
<name>A0A2T0VIL6_9MICO</name>
<proteinExistence type="predicted"/>
<reference evidence="1 2" key="1">
    <citation type="submission" date="2018-03" db="EMBL/GenBank/DDBJ databases">
        <title>Genomic Encyclopedia of Type Strains, Phase III (KMG-III): the genomes of soil and plant-associated and newly described type strains.</title>
        <authorList>
            <person name="Whitman W."/>
        </authorList>
    </citation>
    <scope>NUCLEOTIDE SEQUENCE [LARGE SCALE GENOMIC DNA]</scope>
    <source>
        <strain evidence="1 2">CGMCC 1.12484</strain>
    </source>
</reference>
<organism evidence="1 2">
    <name type="scientific">Glaciihabitans tibetensis</name>
    <dbReference type="NCBI Taxonomy" id="1266600"/>
    <lineage>
        <taxon>Bacteria</taxon>
        <taxon>Bacillati</taxon>
        <taxon>Actinomycetota</taxon>
        <taxon>Actinomycetes</taxon>
        <taxon>Micrococcales</taxon>
        <taxon>Microbacteriaceae</taxon>
        <taxon>Glaciihabitans</taxon>
    </lineage>
</organism>
<dbReference type="EMBL" id="PVTL01000001">
    <property type="protein sequence ID" value="PRY70069.1"/>
    <property type="molecule type" value="Genomic_DNA"/>
</dbReference>
<gene>
    <name evidence="1" type="ORF">B0I08_101194</name>
</gene>
<evidence type="ECO:0000313" key="2">
    <source>
        <dbReference type="Proteomes" id="UP000237983"/>
    </source>
</evidence>
<protein>
    <submittedName>
        <fullName evidence="1">Uncharacterized protein</fullName>
    </submittedName>
</protein>
<dbReference type="Proteomes" id="UP000237983">
    <property type="component" value="Unassembled WGS sequence"/>
</dbReference>